<evidence type="ECO:0000313" key="2">
    <source>
        <dbReference type="Proteomes" id="UP000324209"/>
    </source>
</evidence>
<dbReference type="PROSITE" id="PS51257">
    <property type="entry name" value="PROKAR_LIPOPROTEIN"/>
    <property type="match status" value="1"/>
</dbReference>
<organism evidence="1 2">
    <name type="scientific">Oceanispirochaeta crateris</name>
    <dbReference type="NCBI Taxonomy" id="2518645"/>
    <lineage>
        <taxon>Bacteria</taxon>
        <taxon>Pseudomonadati</taxon>
        <taxon>Spirochaetota</taxon>
        <taxon>Spirochaetia</taxon>
        <taxon>Spirochaetales</taxon>
        <taxon>Spirochaetaceae</taxon>
        <taxon>Oceanispirochaeta</taxon>
    </lineage>
</organism>
<dbReference type="Proteomes" id="UP000324209">
    <property type="component" value="Chromosome"/>
</dbReference>
<keyword evidence="2" id="KW-1185">Reference proteome</keyword>
<accession>A0A5C1QKK7</accession>
<proteinExistence type="predicted"/>
<dbReference type="EMBL" id="CP036150">
    <property type="protein sequence ID" value="QEN08685.1"/>
    <property type="molecule type" value="Genomic_DNA"/>
</dbReference>
<name>A0A5C1QKK7_9SPIO</name>
<dbReference type="RefSeq" id="WP_149486766.1">
    <property type="nucleotide sequence ID" value="NZ_CP036150.1"/>
</dbReference>
<sequence length="158" mass="17879">MKNLKHLSLFLMVLLVMTGFMSCELIGKDDIAIIGEWDTTSDSGSGRIIFTDSSYENYYNGELSYTAKIVHSDNYNWNGEESGEGYYGYLVIQFDNPPSWNTTIENKFVVLRWKNFIEGTSMDYSEGYLEYFDTADEAIEGATAANGFFGTYTTVSKL</sequence>
<reference evidence="1 2" key="1">
    <citation type="submission" date="2019-02" db="EMBL/GenBank/DDBJ databases">
        <title>Complete Genome Sequence and Methylome Analysis of free living Spirochaetas.</title>
        <authorList>
            <person name="Fomenkov A."/>
            <person name="Dubinina G."/>
            <person name="Leshcheva N."/>
            <person name="Mikheeva N."/>
            <person name="Grabovich M."/>
            <person name="Vincze T."/>
            <person name="Roberts R.J."/>
        </authorList>
    </citation>
    <scope>NUCLEOTIDE SEQUENCE [LARGE SCALE GENOMIC DNA]</scope>
    <source>
        <strain evidence="1 2">K2</strain>
    </source>
</reference>
<dbReference type="KEGG" id="ock:EXM22_12055"/>
<gene>
    <name evidence="1" type="ORF">EXM22_12055</name>
</gene>
<protein>
    <submittedName>
        <fullName evidence="1">Uncharacterized protein</fullName>
    </submittedName>
</protein>
<evidence type="ECO:0000313" key="1">
    <source>
        <dbReference type="EMBL" id="QEN08685.1"/>
    </source>
</evidence>
<dbReference type="AlphaFoldDB" id="A0A5C1QKK7"/>